<dbReference type="PROSITE" id="PS50995">
    <property type="entry name" value="HTH_MARR_2"/>
    <property type="match status" value="1"/>
</dbReference>
<evidence type="ECO:0000259" key="4">
    <source>
        <dbReference type="PROSITE" id="PS50995"/>
    </source>
</evidence>
<proteinExistence type="predicted"/>
<evidence type="ECO:0000256" key="2">
    <source>
        <dbReference type="ARBA" id="ARBA00023125"/>
    </source>
</evidence>
<dbReference type="PANTHER" id="PTHR33164:SF43">
    <property type="entry name" value="HTH-TYPE TRANSCRIPTIONAL REPRESSOR YETL"/>
    <property type="match status" value="1"/>
</dbReference>
<sequence>MPMESFFPYRLAVVAEAFSRQLVAVYGRQHGFSREEWRLLFLLEDAGALDSLQLARRTSLDKVQVSRAAARLERKGLITRDVLEADRRLRNYRITNDGRAAFSRAFGAVEARARRILDAMPPDDLAALKQGIAALDRAIVGATGKDEATGFPRLPDPDAPR</sequence>
<dbReference type="InterPro" id="IPR023187">
    <property type="entry name" value="Tscrpt_reg_MarR-type_CS"/>
</dbReference>
<evidence type="ECO:0000313" key="6">
    <source>
        <dbReference type="Proteomes" id="UP001218412"/>
    </source>
</evidence>
<dbReference type="EMBL" id="CP067134">
    <property type="protein sequence ID" value="WCR10890.1"/>
    <property type="molecule type" value="Genomic_DNA"/>
</dbReference>
<dbReference type="SUPFAM" id="SSF46785">
    <property type="entry name" value="Winged helix' DNA-binding domain"/>
    <property type="match status" value="1"/>
</dbReference>
<keyword evidence="3" id="KW-0804">Transcription</keyword>
<evidence type="ECO:0000256" key="1">
    <source>
        <dbReference type="ARBA" id="ARBA00023015"/>
    </source>
</evidence>
<dbReference type="Gene3D" id="1.10.10.10">
    <property type="entry name" value="Winged helix-like DNA-binding domain superfamily/Winged helix DNA-binding domain"/>
    <property type="match status" value="1"/>
</dbReference>
<protein>
    <submittedName>
        <fullName evidence="5">MarR family transcriptional regulator</fullName>
    </submittedName>
</protein>
<feature type="domain" description="HTH marR-type" evidence="4">
    <location>
        <begin position="4"/>
        <end position="137"/>
    </location>
</feature>
<dbReference type="InterPro" id="IPR036388">
    <property type="entry name" value="WH-like_DNA-bd_sf"/>
</dbReference>
<accession>A0ABY7SV29</accession>
<dbReference type="Pfam" id="PF12802">
    <property type="entry name" value="MarR_2"/>
    <property type="match status" value="1"/>
</dbReference>
<dbReference type="InterPro" id="IPR036390">
    <property type="entry name" value="WH_DNA-bd_sf"/>
</dbReference>
<keyword evidence="1" id="KW-0805">Transcription regulation</keyword>
<gene>
    <name evidence="5" type="ORF">JHW45_00220</name>
</gene>
<dbReference type="InterPro" id="IPR039422">
    <property type="entry name" value="MarR/SlyA-like"/>
</dbReference>
<dbReference type="SMART" id="SM00347">
    <property type="entry name" value="HTH_MARR"/>
    <property type="match status" value="1"/>
</dbReference>
<organism evidence="5 6">
    <name type="scientific">Paracoccus stylophorae</name>
    <dbReference type="NCBI Taxonomy" id="659350"/>
    <lineage>
        <taxon>Bacteria</taxon>
        <taxon>Pseudomonadati</taxon>
        <taxon>Pseudomonadota</taxon>
        <taxon>Alphaproteobacteria</taxon>
        <taxon>Rhodobacterales</taxon>
        <taxon>Paracoccaceae</taxon>
        <taxon>Paracoccus</taxon>
    </lineage>
</organism>
<dbReference type="RefSeq" id="WP_272858978.1">
    <property type="nucleotide sequence ID" value="NZ_CP067134.1"/>
</dbReference>
<dbReference type="PRINTS" id="PR00598">
    <property type="entry name" value="HTHMARR"/>
</dbReference>
<evidence type="ECO:0000313" key="5">
    <source>
        <dbReference type="EMBL" id="WCR10890.1"/>
    </source>
</evidence>
<evidence type="ECO:0000256" key="3">
    <source>
        <dbReference type="ARBA" id="ARBA00023163"/>
    </source>
</evidence>
<dbReference type="InterPro" id="IPR000835">
    <property type="entry name" value="HTH_MarR-typ"/>
</dbReference>
<keyword evidence="6" id="KW-1185">Reference proteome</keyword>
<dbReference type="Proteomes" id="UP001218412">
    <property type="component" value="Chromosome"/>
</dbReference>
<dbReference type="PROSITE" id="PS01117">
    <property type="entry name" value="HTH_MARR_1"/>
    <property type="match status" value="1"/>
</dbReference>
<dbReference type="PANTHER" id="PTHR33164">
    <property type="entry name" value="TRANSCRIPTIONAL REGULATOR, MARR FAMILY"/>
    <property type="match status" value="1"/>
</dbReference>
<name>A0ABY7SV29_9RHOB</name>
<keyword evidence="2" id="KW-0238">DNA-binding</keyword>
<reference evidence="5 6" key="1">
    <citation type="submission" date="2021-01" db="EMBL/GenBank/DDBJ databases">
        <title>Biogeographic distribution of Paracoccus.</title>
        <authorList>
            <person name="Hollensteiner J."/>
            <person name="Leineberger J."/>
            <person name="Brinkhoff T."/>
            <person name="Daniel R."/>
        </authorList>
    </citation>
    <scope>NUCLEOTIDE SEQUENCE [LARGE SCALE GENOMIC DNA]</scope>
    <source>
        <strain evidence="5 6">LMG25392</strain>
    </source>
</reference>